<evidence type="ECO:0000256" key="5">
    <source>
        <dbReference type="ARBA" id="ARBA00022737"/>
    </source>
</evidence>
<dbReference type="FunFam" id="1.10.10.10:FF:000276">
    <property type="entry name" value="heterochromatin protein 1-binding protein 3 isoform X1"/>
    <property type="match status" value="1"/>
</dbReference>
<organism evidence="10 11">
    <name type="scientific">Gorilla gorilla gorilla</name>
    <name type="common">Western lowland gorilla</name>
    <dbReference type="NCBI Taxonomy" id="9595"/>
    <lineage>
        <taxon>Eukaryota</taxon>
        <taxon>Metazoa</taxon>
        <taxon>Chordata</taxon>
        <taxon>Craniata</taxon>
        <taxon>Vertebrata</taxon>
        <taxon>Euteleostomi</taxon>
        <taxon>Mammalia</taxon>
        <taxon>Eutheria</taxon>
        <taxon>Euarchontoglires</taxon>
        <taxon>Primates</taxon>
        <taxon>Haplorrhini</taxon>
        <taxon>Catarrhini</taxon>
        <taxon>Hominidae</taxon>
        <taxon>Gorilla</taxon>
    </lineage>
</organism>
<keyword evidence="6" id="KW-0238">DNA-binding</keyword>
<dbReference type="InterPro" id="IPR036390">
    <property type="entry name" value="WH_DNA-bd_sf"/>
</dbReference>
<feature type="region of interest" description="Disordered" evidence="8">
    <location>
        <begin position="29"/>
        <end position="134"/>
    </location>
</feature>
<dbReference type="GO" id="GO:0003677">
    <property type="term" value="F:DNA binding"/>
    <property type="evidence" value="ECO:0000318"/>
    <property type="project" value="GO_Central"/>
</dbReference>
<evidence type="ECO:0000256" key="7">
    <source>
        <dbReference type="ARBA" id="ARBA00023242"/>
    </source>
</evidence>
<dbReference type="PANTHER" id="PTHR15832:SF1">
    <property type="entry name" value="HETEROCHROMATIN PROTEIN 1-BINDING PROTEIN 3"/>
    <property type="match status" value="1"/>
</dbReference>
<name>A0A2I2Y2Y7_GORGO</name>
<reference evidence="10" key="3">
    <citation type="submission" date="2025-08" db="UniProtKB">
        <authorList>
            <consortium name="Ensembl"/>
        </authorList>
    </citation>
    <scope>IDENTIFICATION</scope>
</reference>
<dbReference type="Ensembl" id="ENSGGOT00000057208.1">
    <property type="protein sequence ID" value="ENSGGOP00000029244.1"/>
    <property type="gene ID" value="ENSGGOG00000038037.1"/>
</dbReference>
<feature type="region of interest" description="Disordered" evidence="8">
    <location>
        <begin position="230"/>
        <end position="255"/>
    </location>
</feature>
<feature type="compositionally biased region" description="Basic and acidic residues" evidence="8">
    <location>
        <begin position="94"/>
        <end position="127"/>
    </location>
</feature>
<dbReference type="GeneTree" id="ENSGT00940000155314"/>
<evidence type="ECO:0000259" key="9">
    <source>
        <dbReference type="PROSITE" id="PS51504"/>
    </source>
</evidence>
<feature type="compositionally biased region" description="Basic residues" evidence="8">
    <location>
        <begin position="484"/>
        <end position="505"/>
    </location>
</feature>
<evidence type="ECO:0000256" key="8">
    <source>
        <dbReference type="SAM" id="MobiDB-lite"/>
    </source>
</evidence>
<dbReference type="GO" id="GO:0005634">
    <property type="term" value="C:nucleus"/>
    <property type="evidence" value="ECO:0000318"/>
    <property type="project" value="GO_Central"/>
</dbReference>
<dbReference type="GO" id="GO:0097298">
    <property type="term" value="P:regulation of nucleus size"/>
    <property type="evidence" value="ECO:0007669"/>
    <property type="project" value="Ensembl"/>
</dbReference>
<keyword evidence="7" id="KW-0539">Nucleus</keyword>
<dbReference type="GO" id="GO:0070828">
    <property type="term" value="P:heterochromatin organization"/>
    <property type="evidence" value="ECO:0000318"/>
    <property type="project" value="GO_Central"/>
</dbReference>
<dbReference type="GO" id="GO:0031491">
    <property type="term" value="F:nucleosome binding"/>
    <property type="evidence" value="ECO:0000318"/>
    <property type="project" value="GO_Central"/>
</dbReference>
<feature type="domain" description="H15" evidence="9">
    <location>
        <begin position="332"/>
        <end position="408"/>
    </location>
</feature>
<dbReference type="InterPro" id="IPR005818">
    <property type="entry name" value="Histone_H1/H5_H15"/>
</dbReference>
<dbReference type="Pfam" id="PF00538">
    <property type="entry name" value="Linker_histone"/>
    <property type="match status" value="2"/>
</dbReference>
<dbReference type="GO" id="GO:0005694">
    <property type="term" value="C:chromosome"/>
    <property type="evidence" value="ECO:0000318"/>
    <property type="project" value="GO_Central"/>
</dbReference>
<sequence length="548" mass="60847">MATDTSQGELVHPKALPLIVGAQLIHADKLGEKVEDSTMPIRRTVNSTRETPPKSKLAEGEEEKPEPDISSEESVSTVEEQENETPPATSSEAEQPKGEPENEEKEENKSSEETKKDEKDQSKEKEKKVKKTIPSWATLSASQLARAQKQTPMASSPRPKMDAILTEAIKACFQKSGASVVAIRKYIIHKYPSLELERRGYLLKQALKRELNRGVIKQVKGKGASGSFVVVQKSRKTPQKSRNRKNRSSAVDPEPQVKLEDVLPLAFTRLCEPKEASYSLIRKYVSQYYPKLRVDIRYEPLAWPLKHDVLLPLNKVYLAQGTLKKSGEKPLLGGSLMEYAILSAIAAMNEPKTCSTTALKKYVLENHPGTNSNYQMHLLKKTLQKCEKNGWMEQISGKGFSGTFQLCFPYYPSPGVLFPKKEPDDSRDEDEDEDESSEEDSEDEEPPPKRRLQKKTPAKSPGKAASVKQRGSKPAPKVSAAQRGKARPLPKKAPPKAKTPAKKTRPSSTVIKKPSGGSSKKPATSARKEVKLPGKGKSTMKKSFRVKK</sequence>
<evidence type="ECO:0000313" key="11">
    <source>
        <dbReference type="Proteomes" id="UP000001519"/>
    </source>
</evidence>
<dbReference type="GO" id="GO:0042127">
    <property type="term" value="P:regulation of cell population proliferation"/>
    <property type="evidence" value="ECO:0007669"/>
    <property type="project" value="Ensembl"/>
</dbReference>
<keyword evidence="4" id="KW-0158">Chromosome</keyword>
<proteinExistence type="predicted"/>
<dbReference type="GO" id="GO:0006334">
    <property type="term" value="P:nucleosome assembly"/>
    <property type="evidence" value="ECO:0007669"/>
    <property type="project" value="InterPro"/>
</dbReference>
<protein>
    <recommendedName>
        <fullName evidence="3">Heterochromatin protein 1-binding protein 3</fullName>
    </recommendedName>
</protein>
<feature type="compositionally biased region" description="Polar residues" evidence="8">
    <location>
        <begin position="140"/>
        <end position="154"/>
    </location>
</feature>
<evidence type="ECO:0000256" key="6">
    <source>
        <dbReference type="ARBA" id="ARBA00023125"/>
    </source>
</evidence>
<dbReference type="SUPFAM" id="SSF46785">
    <property type="entry name" value="Winged helix' DNA-binding domain"/>
    <property type="match status" value="2"/>
</dbReference>
<dbReference type="GO" id="GO:0006355">
    <property type="term" value="P:regulation of DNA-templated transcription"/>
    <property type="evidence" value="ECO:0007669"/>
    <property type="project" value="Ensembl"/>
</dbReference>
<dbReference type="FunFam" id="1.10.10.10:FF:000228">
    <property type="entry name" value="heterochromatin protein 1-binding protein 3 isoform X1"/>
    <property type="match status" value="1"/>
</dbReference>
<dbReference type="AlphaFoldDB" id="A0A2I2Y2Y7"/>
<feature type="compositionally biased region" description="Basic residues" evidence="8">
    <location>
        <begin position="538"/>
        <end position="548"/>
    </location>
</feature>
<feature type="compositionally biased region" description="Acidic residues" evidence="8">
    <location>
        <begin position="60"/>
        <end position="71"/>
    </location>
</feature>
<dbReference type="FunCoup" id="A0A2I2Y2Y7">
    <property type="interactions" value="3203"/>
</dbReference>
<dbReference type="CDD" id="cd00073">
    <property type="entry name" value="H15"/>
    <property type="match status" value="1"/>
</dbReference>
<dbReference type="InParanoid" id="A0A2I2Y2Y7"/>
<reference evidence="11" key="1">
    <citation type="submission" date="2011-05" db="EMBL/GenBank/DDBJ databases">
        <title>Insights into the evolution of the great apes provided by the gorilla genome.</title>
        <authorList>
            <person name="Scally A."/>
        </authorList>
    </citation>
    <scope>NUCLEOTIDE SEQUENCE [LARGE SCALE GENOMIC DNA]</scope>
</reference>
<evidence type="ECO:0000256" key="4">
    <source>
        <dbReference type="ARBA" id="ARBA00022454"/>
    </source>
</evidence>
<dbReference type="EMBL" id="CABD030001439">
    <property type="status" value="NOT_ANNOTATED_CDS"/>
    <property type="molecule type" value="Genomic_DNA"/>
</dbReference>
<dbReference type="PANTHER" id="PTHR15832">
    <property type="entry name" value="SHC (SRC HOMOLOGY DOMAIN C-TERMINAL) ADAPTOR HOMOLOG"/>
    <property type="match status" value="1"/>
</dbReference>
<comment type="subcellular location">
    <subcellularLocation>
        <location evidence="2">Chromosome</location>
    </subcellularLocation>
    <subcellularLocation>
        <location evidence="1">Nucleus</location>
    </subcellularLocation>
</comment>
<feature type="region of interest" description="Disordered" evidence="8">
    <location>
        <begin position="140"/>
        <end position="159"/>
    </location>
</feature>
<gene>
    <name evidence="10" type="primary">HP1BP3</name>
</gene>
<dbReference type="GO" id="GO:0016607">
    <property type="term" value="C:nuclear speck"/>
    <property type="evidence" value="ECO:0007669"/>
    <property type="project" value="Ensembl"/>
</dbReference>
<dbReference type="GO" id="GO:0000786">
    <property type="term" value="C:nucleosome"/>
    <property type="evidence" value="ECO:0007669"/>
    <property type="project" value="InterPro"/>
</dbReference>
<dbReference type="OMA" id="IQNCKER"/>
<reference evidence="10 11" key="2">
    <citation type="journal article" date="2012" name="Nature">
        <title>Insights into hominid evolution from the gorilla genome sequence.</title>
        <authorList>
            <person name="Scally A."/>
            <person name="Dutheil J.Y."/>
            <person name="Hillier L.W."/>
            <person name="Jordan G.E."/>
            <person name="Goodhead I."/>
            <person name="Herrero J."/>
            <person name="Hobolth A."/>
            <person name="Lappalainen T."/>
            <person name="Mailund T."/>
            <person name="Marques-Bonet T."/>
            <person name="McCarthy S."/>
            <person name="Montgomery S.H."/>
            <person name="Schwalie P.C."/>
            <person name="Tang Y.A."/>
            <person name="Ward M.C."/>
            <person name="Xue Y."/>
            <person name="Yngvadottir B."/>
            <person name="Alkan C."/>
            <person name="Andersen L.N."/>
            <person name="Ayub Q."/>
            <person name="Ball E.V."/>
            <person name="Beal K."/>
            <person name="Bradley B.J."/>
            <person name="Chen Y."/>
            <person name="Clee C.M."/>
            <person name="Fitzgerald S."/>
            <person name="Graves T.A."/>
            <person name="Gu Y."/>
            <person name="Heath P."/>
            <person name="Heger A."/>
            <person name="Karakoc E."/>
            <person name="Kolb-Kokocinski A."/>
            <person name="Laird G.K."/>
            <person name="Lunter G."/>
            <person name="Meader S."/>
            <person name="Mort M."/>
            <person name="Mullikin J.C."/>
            <person name="Munch K."/>
            <person name="O'Connor T.D."/>
            <person name="Phillips A.D."/>
            <person name="Prado-Martinez J."/>
            <person name="Rogers A.S."/>
            <person name="Sajjadian S."/>
            <person name="Schmidt D."/>
            <person name="Shaw K."/>
            <person name="Simpson J.T."/>
            <person name="Stenson P.D."/>
            <person name="Turner D.J."/>
            <person name="Vigilant L."/>
            <person name="Vilella A.J."/>
            <person name="Whitener W."/>
            <person name="Zhu B."/>
            <person name="Cooper D.N."/>
            <person name="de Jong P."/>
            <person name="Dermitzakis E.T."/>
            <person name="Eichler E.E."/>
            <person name="Flicek P."/>
            <person name="Goldman N."/>
            <person name="Mundy N.I."/>
            <person name="Ning Z."/>
            <person name="Odom D.T."/>
            <person name="Ponting C.P."/>
            <person name="Quail M.A."/>
            <person name="Ryder O.A."/>
            <person name="Searle S.M."/>
            <person name="Warren W.C."/>
            <person name="Wilson R.K."/>
            <person name="Schierup M.H."/>
            <person name="Rogers J."/>
            <person name="Tyler-Smith C."/>
            <person name="Durbin R."/>
        </authorList>
    </citation>
    <scope>NUCLEOTIDE SEQUENCE [LARGE SCALE GENOMIC DNA]</scope>
</reference>
<feature type="compositionally biased region" description="Low complexity" evidence="8">
    <location>
        <begin position="512"/>
        <end position="522"/>
    </location>
</feature>
<dbReference type="Proteomes" id="UP000001519">
    <property type="component" value="Chromosome 1"/>
</dbReference>
<accession>A0A2I2Y2Y7</accession>
<dbReference type="STRING" id="9593.ENSGGOP00000029244"/>
<feature type="region of interest" description="Disordered" evidence="8">
    <location>
        <begin position="417"/>
        <end position="548"/>
    </location>
</feature>
<feature type="domain" description="H15" evidence="9">
    <location>
        <begin position="157"/>
        <end position="232"/>
    </location>
</feature>
<dbReference type="InterPro" id="IPR036388">
    <property type="entry name" value="WH-like_DNA-bd_sf"/>
</dbReference>
<evidence type="ECO:0000256" key="1">
    <source>
        <dbReference type="ARBA" id="ARBA00004123"/>
    </source>
</evidence>
<dbReference type="GO" id="GO:0071456">
    <property type="term" value="P:cellular response to hypoxia"/>
    <property type="evidence" value="ECO:0007669"/>
    <property type="project" value="Ensembl"/>
</dbReference>
<dbReference type="Gene3D" id="1.10.10.10">
    <property type="entry name" value="Winged helix-like DNA-binding domain superfamily/Winged helix DNA-binding domain"/>
    <property type="match status" value="2"/>
</dbReference>
<dbReference type="SMART" id="SM00526">
    <property type="entry name" value="H15"/>
    <property type="match status" value="3"/>
</dbReference>
<evidence type="ECO:0000256" key="2">
    <source>
        <dbReference type="ARBA" id="ARBA00004286"/>
    </source>
</evidence>
<dbReference type="Bgee" id="ENSGGOG00000038037">
    <property type="expression patterns" value="Expressed in prefrontal cortex and 5 other cell types or tissues"/>
</dbReference>
<keyword evidence="5" id="KW-0677">Repeat</keyword>
<dbReference type="EMBL" id="CABD030001438">
    <property type="status" value="NOT_ANNOTATED_CDS"/>
    <property type="molecule type" value="Genomic_DNA"/>
</dbReference>
<dbReference type="PROSITE" id="PS51504">
    <property type="entry name" value="H15"/>
    <property type="match status" value="2"/>
</dbReference>
<evidence type="ECO:0000313" key="10">
    <source>
        <dbReference type="Ensembl" id="ENSGGOP00000029244.1"/>
    </source>
</evidence>
<dbReference type="EMBL" id="CABD030001440">
    <property type="status" value="NOT_ANNOTATED_CDS"/>
    <property type="molecule type" value="Genomic_DNA"/>
</dbReference>
<feature type="compositionally biased region" description="Acidic residues" evidence="8">
    <location>
        <begin position="425"/>
        <end position="445"/>
    </location>
</feature>
<reference evidence="10" key="4">
    <citation type="submission" date="2025-09" db="UniProtKB">
        <authorList>
            <consortium name="Ensembl"/>
        </authorList>
    </citation>
    <scope>IDENTIFICATION</scope>
</reference>
<feature type="compositionally biased region" description="Basic residues" evidence="8">
    <location>
        <begin position="233"/>
        <end position="247"/>
    </location>
</feature>
<evidence type="ECO:0000256" key="3">
    <source>
        <dbReference type="ARBA" id="ARBA00019297"/>
    </source>
</evidence>
<keyword evidence="11" id="KW-1185">Reference proteome</keyword>